<dbReference type="SUPFAM" id="SSF49299">
    <property type="entry name" value="PKD domain"/>
    <property type="match status" value="1"/>
</dbReference>
<dbReference type="InterPro" id="IPR013783">
    <property type="entry name" value="Ig-like_fold"/>
</dbReference>
<evidence type="ECO:0000259" key="2">
    <source>
        <dbReference type="PROSITE" id="PS50093"/>
    </source>
</evidence>
<dbReference type="RefSeq" id="WP_002700107.1">
    <property type="nucleotide sequence ID" value="NZ_AAWS01000029.1"/>
</dbReference>
<gene>
    <name evidence="3" type="ORF">M23134_04804</name>
</gene>
<sequence length="2744" mass="294152">MLNLKRSDKTSLGGRFAARIKRSLLIKTSLLLLVGGVALASGTTLYKRFFAVNITPAANLEVCRGGEAKPLSKITIKEGNTDFALNKSGKLILIFSNNDFEMAGSPETKYYRGGTYQRNFTTEIRGNTLEIDYVFGGFVNEFLSIEITGLQVKSTAGGTATSVELKPKSGTTNDIAGLDENDVLANISAIEVPTGQPTISSSSQASLCLNTNGQTLEVDAETGMTHEWELPNGITQASLTANSITIDVDNSVPLGNATIKVRKVNSNGCKGAWLNHSVTVIEKVGNPGSISTLNNEPYEGRVTVLTSDPITGADEYVWILDQLLIPFENAYTVVNDAGTDKFQVITQTPRLTIKAGEVSSNTWVLAELKGRNVCSEGNDTYKYINVRNLSGVVVENILKVEDLCIGGDYHSIGDIVLSEINADDLSSRGSPNTAASGTFRLEMTSTGYEFGGNPVTIFSEKNNGSFLGNFTTRISNNKQRLEIDYVFDNASLAALNKMIISGLKIRAVAFNTTNANIAIIPKGTSDFFRINDKVTLARVSRLDALPDPGSFTTSASVLCTNTDVDFTIGAVTGAAEYEWEFPDGITANSTSSPVSTSSPTVTLRVGTGAVNGKVRVRAVNVGGCKSNWLEQQVTVRSAPNVVTTVIGPSELFVGEQATYEVRAVEGADKYVWTLSNDGLTSSDVTGVPGNTNLTIYTTTTNKLTVTAANTVPGGAQNPTLLKVKALSDDCGAGGEFTQSITIKPSGAVIEASALNGICAGFSGILPDFTIKETFIKDFTGVGTLKFLPDDANFVLAGTPEVVASNGNFTATIQEENVVGDLRKVLVLSYQFNAASENELSALVIKNLEVQVKAGTNATSTELKLLNVDITSGGMKNLANNTKVADLSSVVPPTISAADQTTFETGTDACENTNFILQVTGMNNVDSYEWQLPAGLAPVTTPVSTTQSIELKVSSGAQNGNVTIKVRGVNNAGCKGDWLEKTVTIKTAPDAPGSIIGALSICKGQSAIYFVPPIAGADQYQWEIPTELSTSDVDVNADASIFATAANILTVSANSVPTGTNAPNVKLRVRGIKGGCATTETFAEYEITIFDTPDVQIKVGDNDLIEGQTFASNADPIILTGEPAGGVFAATEGIVTTDGNQTAFDPEKAGLGSKTIKYTYTENGCSVTKEVGVVVVKATETGLSLSYCEYDSKQSFSIKRVTFDDTRGRKKYIHKLIAVPGLASKDPLDPTDVGVPGEIATNIPRSCGNDPSIITQATLVTDEDMFYTFDPSLVNESVTIQAVEVEVRDGSFCDVDIIDLDKITVYKRPVPGAISGSAIVCYGSTATYKIPAKSGHTYQWSLPEGGTFVDGIDEGAEVKVNWTVANGDDYKVDVTETNTLTPSNCNTPATTFNVAVKSLPTPHIVSDAGTNACANTTVTYKAAQDASGTPFGAGYTYKWTVDKGDGIKRETSGVSQIDVTWDVLDGIIALEVVSPASEGTCSNTTGDIPITVSTSLKPQLGTEVDANPSTGAKARNKKKTCAGSEVVYKLSSFTNQAGLTWKVTGGTIQDANAENSTTPRTITAVDEITVLWANNANGTIVIEENQGSCNGVENVSIEIVQPVKPVFAVENSYCKNDNSDITLAISNTLPAGTGQFRELIKDAGGTIIDDIPFNNPFQPNALSIGEHNIVYRYTTDDGNCSIDSDPRTFKIEEPPTLLLSITGESDFDPLGNPVVPVYCISQGNITLEPKITAPVASIPGSNDGSIEVKKGSTVIKTLPDGSNTFNINQSITEGGEYTITYTYSTGCGGSASRTIQVTKPEAILIKAKKEDNTTEDLTSYCVRETPSVYLVPVVGTNELLNPVLEDGKTYFMIRRLSGPKGRMTNFKLLKDIAGNLTNVLDVSNPIFDETPVAPDASTQEWNTNYGEYSVKYINGGSGSVACANQSAEFTVVLKRLPEIEFTGLNKDKTYCDDVASVPLEARDGQNIVPGAVFTYQKVFSDGSKGNAEPIQNGVFSPETVGAGTYEISVSHTEDGCSNSSDMPEVVTVTSVPKDIKVTATKVYHESSIQFTASSNNLSMGGQWSWLIDGSALNGQNPTKEFGNTEAKNVSYDLSVRTQAQGGCEKKITKEFLLDFDVTGFCAGGVTTFENKSKLFNDDKVKTITWNFGDKNTETMGTEATHSVQNYTYATPGTYWVTLTITTDDDIATYVLRRRVNIFKVVTVTPQAPYFENFEANNGFWIQQGSVKVNQIPKDSTSWKWQTPKGKNIPANQGNVWVTDNNDNPHSSDSSSYNNNEQSYVESPCFDITALDKPMLSFKYWSDTDPGSDGVVLLYTVDDGKTWKRLGKQGDGLNWYDAKGVLGKPGIGIGADVNSGDQGWTGNAQVRSTKTWKVARFGINSVLNDMPANQGVKMVRFRMAFGSNADNSQTNSYEGFAFDDIRISNRNRTVLLEYFINESVTNAEAMDKAAKDFSTGGNANEVISIHHHTGFPAADFFNEQNTKDPSARAFHHGIRAVPRGVVDGYAQDNTELDTWAQDTLATRILVESPFSIAITQPSVTGKKLTGSATITALESIDHPVVMHVVVIDAEATANGKTFYNVTRKMLPDAAGTYRTSAWTAGESQTLNFEWSDIGDLDPTNFKVVVFVEDYNSREVHQAATVSVSIKRLDENQSEHEITGVGDELLPSGALLFPNPVSDQVTVTVKTLLSPKAQWQIWSITGKLLKHGQWGTGKKSMKIDVNNLSQGLYILRISDKGRTSQLRFEKL</sequence>
<evidence type="ECO:0000313" key="4">
    <source>
        <dbReference type="Proteomes" id="UP000004095"/>
    </source>
</evidence>
<feature type="domain" description="PKD" evidence="2">
    <location>
        <begin position="2141"/>
        <end position="2180"/>
    </location>
</feature>
<dbReference type="eggNOG" id="COG3291">
    <property type="taxonomic scope" value="Bacteria"/>
</dbReference>
<dbReference type="Pfam" id="PF18962">
    <property type="entry name" value="Por_Secre_tail"/>
    <property type="match status" value="1"/>
</dbReference>
<dbReference type="Gene3D" id="2.60.40.10">
    <property type="entry name" value="Immunoglobulins"/>
    <property type="match status" value="2"/>
</dbReference>
<reference evidence="3 4" key="1">
    <citation type="submission" date="2007-01" db="EMBL/GenBank/DDBJ databases">
        <authorList>
            <person name="Haygood M."/>
            <person name="Podell S."/>
            <person name="Anderson C."/>
            <person name="Hopkinson B."/>
            <person name="Roe K."/>
            <person name="Barbeau K."/>
            <person name="Gaasterland T."/>
            <person name="Ferriera S."/>
            <person name="Johnson J."/>
            <person name="Kravitz S."/>
            <person name="Beeson K."/>
            <person name="Sutton G."/>
            <person name="Rogers Y.-H."/>
            <person name="Friedman R."/>
            <person name="Frazier M."/>
            <person name="Venter J.C."/>
        </authorList>
    </citation>
    <scope>NUCLEOTIDE SEQUENCE [LARGE SCALE GENOMIC DNA]</scope>
    <source>
        <strain evidence="3 4">ATCC 23134</strain>
    </source>
</reference>
<organism evidence="3 4">
    <name type="scientific">Microscilla marina ATCC 23134</name>
    <dbReference type="NCBI Taxonomy" id="313606"/>
    <lineage>
        <taxon>Bacteria</taxon>
        <taxon>Pseudomonadati</taxon>
        <taxon>Bacteroidota</taxon>
        <taxon>Cytophagia</taxon>
        <taxon>Cytophagales</taxon>
        <taxon>Microscillaceae</taxon>
        <taxon>Microscilla</taxon>
    </lineage>
</organism>
<dbReference type="InterPro" id="IPR045829">
    <property type="entry name" value="PKD_6"/>
</dbReference>
<name>A1ZRW6_MICM2</name>
<evidence type="ECO:0000313" key="3">
    <source>
        <dbReference type="EMBL" id="EAY26854.1"/>
    </source>
</evidence>
<dbReference type="eggNOG" id="COG3405">
    <property type="taxonomic scope" value="Bacteria"/>
</dbReference>
<proteinExistence type="predicted"/>
<feature type="region of interest" description="Disordered" evidence="1">
    <location>
        <begin position="2248"/>
        <end position="2274"/>
    </location>
</feature>
<dbReference type="Gene3D" id="2.60.120.260">
    <property type="entry name" value="Galactose-binding domain-like"/>
    <property type="match status" value="1"/>
</dbReference>
<dbReference type="InterPro" id="IPR026444">
    <property type="entry name" value="Secre_tail"/>
</dbReference>
<dbReference type="Proteomes" id="UP000004095">
    <property type="component" value="Unassembled WGS sequence"/>
</dbReference>
<dbReference type="InterPro" id="IPR000601">
    <property type="entry name" value="PKD_dom"/>
</dbReference>
<keyword evidence="4" id="KW-1185">Reference proteome</keyword>
<dbReference type="OrthoDB" id="2582440at2"/>
<protein>
    <recommendedName>
        <fullName evidence="2">PKD domain-containing protein</fullName>
    </recommendedName>
</protein>
<feature type="compositionally biased region" description="Polar residues" evidence="1">
    <location>
        <begin position="2248"/>
        <end position="2257"/>
    </location>
</feature>
<dbReference type="InterPro" id="IPR035986">
    <property type="entry name" value="PKD_dom_sf"/>
</dbReference>
<dbReference type="PROSITE" id="PS50093">
    <property type="entry name" value="PKD"/>
    <property type="match status" value="1"/>
</dbReference>
<dbReference type="CDD" id="cd00146">
    <property type="entry name" value="PKD"/>
    <property type="match status" value="1"/>
</dbReference>
<dbReference type="NCBIfam" id="TIGR04183">
    <property type="entry name" value="Por_Secre_tail"/>
    <property type="match status" value="1"/>
</dbReference>
<dbReference type="Pfam" id="PF19408">
    <property type="entry name" value="PKD_6"/>
    <property type="match status" value="6"/>
</dbReference>
<dbReference type="Pfam" id="PF18911">
    <property type="entry name" value="PKD_4"/>
    <property type="match status" value="1"/>
</dbReference>
<evidence type="ECO:0000256" key="1">
    <source>
        <dbReference type="SAM" id="MobiDB-lite"/>
    </source>
</evidence>
<accession>A1ZRW6</accession>
<comment type="caution">
    <text evidence="3">The sequence shown here is derived from an EMBL/GenBank/DDBJ whole genome shotgun (WGS) entry which is preliminary data.</text>
</comment>
<dbReference type="EMBL" id="AAWS01000029">
    <property type="protein sequence ID" value="EAY26854.1"/>
    <property type="molecule type" value="Genomic_DNA"/>
</dbReference>
<feature type="compositionally biased region" description="Low complexity" evidence="1">
    <location>
        <begin position="2258"/>
        <end position="2274"/>
    </location>
</feature>